<evidence type="ECO:0000313" key="8">
    <source>
        <dbReference type="Proteomes" id="UP000440367"/>
    </source>
</evidence>
<reference evidence="6 7" key="1">
    <citation type="submission" date="2018-08" db="EMBL/GenBank/DDBJ databases">
        <title>Genomic investigation of the strawberry pathogen Phytophthora fragariae indicates pathogenicity is determined by transcriptional variation in three key races.</title>
        <authorList>
            <person name="Adams T.M."/>
            <person name="Armitage A.D."/>
            <person name="Sobczyk M.K."/>
            <person name="Bates H.J."/>
            <person name="Dunwell J.M."/>
            <person name="Nellist C.F."/>
            <person name="Harrison R.J."/>
        </authorList>
    </citation>
    <scope>NUCLEOTIDE SEQUENCE [LARGE SCALE GENOMIC DNA]</scope>
    <source>
        <strain evidence="5 7">A4</strain>
        <strain evidence="4 8">BC-1</strain>
        <strain evidence="3 9">NOV-71</strain>
        <strain evidence="1 6">NOV-9</strain>
        <strain evidence="2 10">ONT-3</strain>
    </source>
</reference>
<dbReference type="EMBL" id="QXGF01001106">
    <property type="protein sequence ID" value="KAE8932543.1"/>
    <property type="molecule type" value="Genomic_DNA"/>
</dbReference>
<evidence type="ECO:0000313" key="2">
    <source>
        <dbReference type="EMBL" id="KAE9079170.1"/>
    </source>
</evidence>
<sequence>MHLTRSPEQFLASSQSDELDTRALTLSVATLTSLMETVTKAVEKAIGDEMSEHYGLILDG</sequence>
<evidence type="ECO:0000313" key="4">
    <source>
        <dbReference type="EMBL" id="KAE9185347.1"/>
    </source>
</evidence>
<name>A0A6A3EJ73_9STRA</name>
<dbReference type="Proteomes" id="UP000441208">
    <property type="component" value="Unassembled WGS sequence"/>
</dbReference>
<dbReference type="Proteomes" id="UP000429523">
    <property type="component" value="Unassembled WGS sequence"/>
</dbReference>
<evidence type="ECO:0000313" key="10">
    <source>
        <dbReference type="Proteomes" id="UP000488956"/>
    </source>
</evidence>
<accession>A0A6A3EJ73</accession>
<evidence type="ECO:0000313" key="5">
    <source>
        <dbReference type="EMBL" id="KAE9299344.1"/>
    </source>
</evidence>
<dbReference type="Proteomes" id="UP000488956">
    <property type="component" value="Unassembled WGS sequence"/>
</dbReference>
<comment type="caution">
    <text evidence="1">The sequence shown here is derived from an EMBL/GenBank/DDBJ whole genome shotgun (WGS) entry which is preliminary data.</text>
</comment>
<dbReference type="Proteomes" id="UP000437068">
    <property type="component" value="Unassembled WGS sequence"/>
</dbReference>
<evidence type="ECO:0000313" key="7">
    <source>
        <dbReference type="Proteomes" id="UP000437068"/>
    </source>
</evidence>
<dbReference type="Proteomes" id="UP000440367">
    <property type="component" value="Unassembled WGS sequence"/>
</dbReference>
<organism evidence="1 6">
    <name type="scientific">Phytophthora fragariae</name>
    <dbReference type="NCBI Taxonomy" id="53985"/>
    <lineage>
        <taxon>Eukaryota</taxon>
        <taxon>Sar</taxon>
        <taxon>Stramenopiles</taxon>
        <taxon>Oomycota</taxon>
        <taxon>Peronosporomycetes</taxon>
        <taxon>Peronosporales</taxon>
        <taxon>Peronosporaceae</taxon>
        <taxon>Phytophthora</taxon>
    </lineage>
</organism>
<dbReference type="EMBL" id="QXFZ01001049">
    <property type="protein sequence ID" value="KAE9098149.1"/>
    <property type="molecule type" value="Genomic_DNA"/>
</dbReference>
<evidence type="ECO:0000313" key="1">
    <source>
        <dbReference type="EMBL" id="KAE8932543.1"/>
    </source>
</evidence>
<gene>
    <name evidence="5" type="ORF">PF001_g15487</name>
    <name evidence="4" type="ORF">PF002_g26189</name>
    <name evidence="3" type="ORF">PF007_g16374</name>
    <name evidence="1" type="ORF">PF009_g17437</name>
    <name evidence="2" type="ORF">PF010_g22846</name>
</gene>
<dbReference type="AlphaFoldDB" id="A0A6A3EJ73"/>
<evidence type="ECO:0000313" key="9">
    <source>
        <dbReference type="Proteomes" id="UP000441208"/>
    </source>
</evidence>
<evidence type="ECO:0000313" key="3">
    <source>
        <dbReference type="EMBL" id="KAE9098149.1"/>
    </source>
</evidence>
<evidence type="ECO:0000313" key="6">
    <source>
        <dbReference type="Proteomes" id="UP000429523"/>
    </source>
</evidence>
<dbReference type="EMBL" id="QXGD01002692">
    <property type="protein sequence ID" value="KAE9185347.1"/>
    <property type="molecule type" value="Genomic_DNA"/>
</dbReference>
<proteinExistence type="predicted"/>
<dbReference type="EMBL" id="QXGE01001011">
    <property type="protein sequence ID" value="KAE9299344.1"/>
    <property type="molecule type" value="Genomic_DNA"/>
</dbReference>
<dbReference type="EMBL" id="QXFX01002235">
    <property type="protein sequence ID" value="KAE9079170.1"/>
    <property type="molecule type" value="Genomic_DNA"/>
</dbReference>
<protein>
    <submittedName>
        <fullName evidence="1">Uncharacterized protein</fullName>
    </submittedName>
</protein>